<name>X1P412_9ZZZZ</name>
<accession>X1P412</accession>
<evidence type="ECO:0000256" key="3">
    <source>
        <dbReference type="ARBA" id="ARBA00022692"/>
    </source>
</evidence>
<keyword evidence="5 6" id="KW-0472">Membrane</keyword>
<evidence type="ECO:0000256" key="4">
    <source>
        <dbReference type="ARBA" id="ARBA00022989"/>
    </source>
</evidence>
<gene>
    <name evidence="8" type="ORF">S06H3_51546</name>
</gene>
<dbReference type="InterPro" id="IPR003838">
    <property type="entry name" value="ABC3_permease_C"/>
</dbReference>
<evidence type="ECO:0000259" key="7">
    <source>
        <dbReference type="Pfam" id="PF02687"/>
    </source>
</evidence>
<dbReference type="AlphaFoldDB" id="X1P412"/>
<feature type="domain" description="ABC3 transporter permease C-terminal" evidence="7">
    <location>
        <begin position="84"/>
        <end position="196"/>
    </location>
</feature>
<evidence type="ECO:0000256" key="6">
    <source>
        <dbReference type="SAM" id="Phobius"/>
    </source>
</evidence>
<reference evidence="8" key="1">
    <citation type="journal article" date="2014" name="Front. Microbiol.">
        <title>High frequency of phylogenetically diverse reductive dehalogenase-homologous genes in deep subseafloor sedimentary metagenomes.</title>
        <authorList>
            <person name="Kawai M."/>
            <person name="Futagami T."/>
            <person name="Toyoda A."/>
            <person name="Takaki Y."/>
            <person name="Nishi S."/>
            <person name="Hori S."/>
            <person name="Arai W."/>
            <person name="Tsubouchi T."/>
            <person name="Morono Y."/>
            <person name="Uchiyama I."/>
            <person name="Ito T."/>
            <person name="Fujiyama A."/>
            <person name="Inagaki F."/>
            <person name="Takami H."/>
        </authorList>
    </citation>
    <scope>NUCLEOTIDE SEQUENCE</scope>
    <source>
        <strain evidence="8">Expedition CK06-06</strain>
    </source>
</reference>
<sequence length="204" mass="23230">MKDFHYHSVRMKIEPVVFLLAPADWFSWIVVRIAPGNLTKTMGDLEKTWNEIMPGYPFDYNFVDESIDQMYRTEERLGNLLKYFTILAIIIACLGLFGLASFTAEQRTQEIGIRKVMGARVRTVMMLLSKEFSILVIISCLIAIPASLLVMGKVFLQNFEYRTDMAWWIFLAASLAALLIAILTVSYQAARAALTNPADALRYE</sequence>
<keyword evidence="4 6" id="KW-1133">Transmembrane helix</keyword>
<evidence type="ECO:0000256" key="1">
    <source>
        <dbReference type="ARBA" id="ARBA00004651"/>
    </source>
</evidence>
<comment type="subcellular location">
    <subcellularLocation>
        <location evidence="1">Cell membrane</location>
        <topology evidence="1">Multi-pass membrane protein</topology>
    </subcellularLocation>
</comment>
<feature type="transmembrane region" description="Helical" evidence="6">
    <location>
        <begin position="80"/>
        <end position="102"/>
    </location>
</feature>
<dbReference type="PANTHER" id="PTHR30572">
    <property type="entry name" value="MEMBRANE COMPONENT OF TRANSPORTER-RELATED"/>
    <property type="match status" value="1"/>
</dbReference>
<organism evidence="8">
    <name type="scientific">marine sediment metagenome</name>
    <dbReference type="NCBI Taxonomy" id="412755"/>
    <lineage>
        <taxon>unclassified sequences</taxon>
        <taxon>metagenomes</taxon>
        <taxon>ecological metagenomes</taxon>
    </lineage>
</organism>
<feature type="transmembrane region" description="Helical" evidence="6">
    <location>
        <begin position="166"/>
        <end position="187"/>
    </location>
</feature>
<keyword evidence="3 6" id="KW-0812">Transmembrane</keyword>
<protein>
    <recommendedName>
        <fullName evidence="7">ABC3 transporter permease C-terminal domain-containing protein</fullName>
    </recommendedName>
</protein>
<dbReference type="InterPro" id="IPR050250">
    <property type="entry name" value="Macrolide_Exporter_MacB"/>
</dbReference>
<dbReference type="Pfam" id="PF02687">
    <property type="entry name" value="FtsX"/>
    <property type="match status" value="1"/>
</dbReference>
<keyword evidence="2" id="KW-1003">Cell membrane</keyword>
<proteinExistence type="predicted"/>
<evidence type="ECO:0000256" key="2">
    <source>
        <dbReference type="ARBA" id="ARBA00022475"/>
    </source>
</evidence>
<feature type="transmembrane region" description="Helical" evidence="6">
    <location>
        <begin position="123"/>
        <end position="146"/>
    </location>
</feature>
<comment type="caution">
    <text evidence="8">The sequence shown here is derived from an EMBL/GenBank/DDBJ whole genome shotgun (WGS) entry which is preliminary data.</text>
</comment>
<dbReference type="EMBL" id="BARV01032717">
    <property type="protein sequence ID" value="GAI37181.1"/>
    <property type="molecule type" value="Genomic_DNA"/>
</dbReference>
<feature type="transmembrane region" description="Helical" evidence="6">
    <location>
        <begin position="16"/>
        <end position="34"/>
    </location>
</feature>
<evidence type="ECO:0000313" key="8">
    <source>
        <dbReference type="EMBL" id="GAI37181.1"/>
    </source>
</evidence>
<evidence type="ECO:0000256" key="5">
    <source>
        <dbReference type="ARBA" id="ARBA00023136"/>
    </source>
</evidence>
<dbReference type="GO" id="GO:0005886">
    <property type="term" value="C:plasma membrane"/>
    <property type="evidence" value="ECO:0007669"/>
    <property type="project" value="UniProtKB-SubCell"/>
</dbReference>
<dbReference type="GO" id="GO:0022857">
    <property type="term" value="F:transmembrane transporter activity"/>
    <property type="evidence" value="ECO:0007669"/>
    <property type="project" value="TreeGrafter"/>
</dbReference>
<dbReference type="PANTHER" id="PTHR30572:SF18">
    <property type="entry name" value="ABC-TYPE MACROLIDE FAMILY EXPORT SYSTEM PERMEASE COMPONENT 2"/>
    <property type="match status" value="1"/>
</dbReference>